<dbReference type="Pfam" id="PF05727">
    <property type="entry name" value="UPF0228"/>
    <property type="match status" value="1"/>
</dbReference>
<dbReference type="Proteomes" id="UP000001979">
    <property type="component" value="Chromosome"/>
</dbReference>
<keyword evidence="3" id="KW-1185">Reference proteome</keyword>
<dbReference type="OrthoDB" id="135514at2157"/>
<gene>
    <name evidence="2" type="ordered locus">Mbur_0676</name>
</gene>
<evidence type="ECO:0000256" key="1">
    <source>
        <dbReference type="ARBA" id="ARBA00009746"/>
    </source>
</evidence>
<accession>Q12Y32</accession>
<evidence type="ECO:0000313" key="2">
    <source>
        <dbReference type="EMBL" id="ABE51644.1"/>
    </source>
</evidence>
<dbReference type="GeneID" id="3998134"/>
<comment type="similarity">
    <text evidence="1">Belongs to the UPF0228 family.</text>
</comment>
<sequence length="399" mass="44604">MTANKKVICIVLSILILLGASVLYTVNGEGETGGSLSTKATANTTSASATGLDTSFPSSDDAFGAADQLFNETIESDLPVGNRDLWKAGTPGTPLLITDIDGNSAYWLVPVEYGGRIIGFIDVSGDGKIQAFGMYGPYCDDPDTLDHVPLMVPEMSADYVMTMAAGITMNYTDCRMDEPVLVYYEIEGHEAWMLNVRNDANDLVSRVFVTPEHVFESVVQEFDERTGLWRKTEQDEPMIGGIAIMFEDGMSETEAEQILGMYDLGDGYELQYDVDYFGPGSYVCVDENNFTSVKQRLQQTENWIDAGPAIRKGDRYYIEISEHVIEDYDFEDEGDYEGREEVREILNIYDLPVKRFVWCYLEYGSGTEKQFNEANASRIKKELEGHEMILKVYLDCPEG</sequence>
<name>Q12Y32_METBU</name>
<dbReference type="KEGG" id="mbu:Mbur_0676"/>
<reference evidence="3" key="1">
    <citation type="journal article" date="2009" name="ISME J.">
        <title>The genome sequence of the psychrophilic archaeon, Methanococcoides burtonii: the role of genome evolution in cold adaptation.</title>
        <authorList>
            <person name="Allen M.A."/>
            <person name="Lauro F.M."/>
            <person name="Williams T.J."/>
            <person name="Burg D."/>
            <person name="Siddiqui K.S."/>
            <person name="De Francisci D."/>
            <person name="Chong K.W."/>
            <person name="Pilak O."/>
            <person name="Chew H.H."/>
            <person name="De Maere M.Z."/>
            <person name="Ting L."/>
            <person name="Katrib M."/>
            <person name="Ng C."/>
            <person name="Sowers K.R."/>
            <person name="Galperin M.Y."/>
            <person name="Anderson I.J."/>
            <person name="Ivanova N."/>
            <person name="Dalin E."/>
            <person name="Martinez M."/>
            <person name="Lapidus A."/>
            <person name="Hauser L."/>
            <person name="Land M."/>
            <person name="Thomas T."/>
            <person name="Cavicchioli R."/>
        </authorList>
    </citation>
    <scope>NUCLEOTIDE SEQUENCE [LARGE SCALE GENOMIC DNA]</scope>
    <source>
        <strain evidence="3">DSM 6242 / NBRC 107633 / OCM 468 / ACE-M</strain>
    </source>
</reference>
<dbReference type="AlphaFoldDB" id="Q12Y32"/>
<protein>
    <submittedName>
        <fullName evidence="2">Uncharacterized protein</fullName>
    </submittedName>
</protein>
<dbReference type="EMBL" id="CP000300">
    <property type="protein sequence ID" value="ABE51644.1"/>
    <property type="molecule type" value="Genomic_DNA"/>
</dbReference>
<dbReference type="InterPro" id="IPR008887">
    <property type="entry name" value="UPF0228"/>
</dbReference>
<evidence type="ECO:0000313" key="3">
    <source>
        <dbReference type="Proteomes" id="UP000001979"/>
    </source>
</evidence>
<dbReference type="HOGENOM" id="CLU_690038_0_0_2"/>
<organism evidence="2 3">
    <name type="scientific">Methanococcoides burtonii (strain DSM 6242 / NBRC 107633 / OCM 468 / ACE-M)</name>
    <dbReference type="NCBI Taxonomy" id="259564"/>
    <lineage>
        <taxon>Archaea</taxon>
        <taxon>Methanobacteriati</taxon>
        <taxon>Methanobacteriota</taxon>
        <taxon>Stenosarchaea group</taxon>
        <taxon>Methanomicrobia</taxon>
        <taxon>Methanosarcinales</taxon>
        <taxon>Methanosarcinaceae</taxon>
        <taxon>Methanococcoides</taxon>
    </lineage>
</organism>
<proteinExistence type="inferred from homology"/>
<dbReference type="RefSeq" id="WP_011498802.1">
    <property type="nucleotide sequence ID" value="NC_007955.1"/>
</dbReference>